<dbReference type="Pfam" id="PF15916">
    <property type="entry name" value="DUF4743"/>
    <property type="match status" value="1"/>
</dbReference>
<accession>A0ABR3GJR9</accession>
<name>A0ABR3GJR9_9PEZI</name>
<feature type="domain" description="Nudix hydrolase" evidence="1">
    <location>
        <begin position="138"/>
        <end position="287"/>
    </location>
</feature>
<dbReference type="InterPro" id="IPR031804">
    <property type="entry name" value="DUF4743"/>
</dbReference>
<evidence type="ECO:0000259" key="1">
    <source>
        <dbReference type="PROSITE" id="PS51462"/>
    </source>
</evidence>
<reference evidence="2 3" key="1">
    <citation type="submission" date="2024-02" db="EMBL/GenBank/DDBJ databases">
        <title>Discinaceae phylogenomics.</title>
        <authorList>
            <person name="Dirks A.C."/>
            <person name="James T.Y."/>
        </authorList>
    </citation>
    <scope>NUCLEOTIDE SEQUENCE [LARGE SCALE GENOMIC DNA]</scope>
    <source>
        <strain evidence="2 3">ACD0624</strain>
    </source>
</reference>
<dbReference type="EMBL" id="JBBBZM010000057">
    <property type="protein sequence ID" value="KAL0636040.1"/>
    <property type="molecule type" value="Genomic_DNA"/>
</dbReference>
<keyword evidence="3" id="KW-1185">Reference proteome</keyword>
<dbReference type="Proteomes" id="UP001447188">
    <property type="component" value="Unassembled WGS sequence"/>
</dbReference>
<dbReference type="PANTHER" id="PTHR13622">
    <property type="entry name" value="THIAMIN PYROPHOSPHOKINASE"/>
    <property type="match status" value="1"/>
</dbReference>
<dbReference type="PROSITE" id="PS51462">
    <property type="entry name" value="NUDIX"/>
    <property type="match status" value="1"/>
</dbReference>
<dbReference type="InterPro" id="IPR000086">
    <property type="entry name" value="NUDIX_hydrolase_dom"/>
</dbReference>
<comment type="caution">
    <text evidence="2">The sequence shown here is derived from an EMBL/GenBank/DDBJ whole genome shotgun (WGS) entry which is preliminary data.</text>
</comment>
<evidence type="ECO:0000313" key="2">
    <source>
        <dbReference type="EMBL" id="KAL0636040.1"/>
    </source>
</evidence>
<proteinExistence type="predicted"/>
<dbReference type="PANTHER" id="PTHR13622:SF8">
    <property type="entry name" value="THIAMIN PYROPHOSPHOKINASE 1"/>
    <property type="match status" value="1"/>
</dbReference>
<protein>
    <recommendedName>
        <fullName evidence="1">Nudix hydrolase domain-containing protein</fullName>
    </recommendedName>
</protein>
<sequence length="319" mass="35330">MAGLRQRFSNLDIINQVDGFPNASTHPALHAERLSTLTPFTHGSYILGYLLPSVVAALKNAALSGTHWAFTNNTVTLAGTSSSERSAHIAATLAAWRAAGTFAVLKCWRNELYTVYCPPEHEFLHMERSACALFGVVTYGVHMTVYTVCPDASIKLWTPRRNPAKETYGGLLDNTVAGGMPEGLTPLETLVKESAEEASLPEALVRKNARSVGCVSYFYLRHKSAGGEEGLLQPEVEYCYDMEVDESVVPAPGDDEVQEFNLWGVEKVQEEIALGSFKPNCAMVLIDFFIRRGILNPENEPDYIEIVSRLHRRFEFPTR</sequence>
<dbReference type="SUPFAM" id="SSF55811">
    <property type="entry name" value="Nudix"/>
    <property type="match status" value="1"/>
</dbReference>
<gene>
    <name evidence="2" type="ORF">Q9L58_004946</name>
</gene>
<dbReference type="Gene3D" id="3.90.79.10">
    <property type="entry name" value="Nucleoside Triphosphate Pyrophosphohydrolase"/>
    <property type="match status" value="1"/>
</dbReference>
<organism evidence="2 3">
    <name type="scientific">Discina gigas</name>
    <dbReference type="NCBI Taxonomy" id="1032678"/>
    <lineage>
        <taxon>Eukaryota</taxon>
        <taxon>Fungi</taxon>
        <taxon>Dikarya</taxon>
        <taxon>Ascomycota</taxon>
        <taxon>Pezizomycotina</taxon>
        <taxon>Pezizomycetes</taxon>
        <taxon>Pezizales</taxon>
        <taxon>Discinaceae</taxon>
        <taxon>Discina</taxon>
    </lineage>
</organism>
<dbReference type="InterPro" id="IPR015797">
    <property type="entry name" value="NUDIX_hydrolase-like_dom_sf"/>
</dbReference>
<dbReference type="CDD" id="cd03676">
    <property type="entry name" value="NUDIX_Tnr3_like"/>
    <property type="match status" value="1"/>
</dbReference>
<evidence type="ECO:0000313" key="3">
    <source>
        <dbReference type="Proteomes" id="UP001447188"/>
    </source>
</evidence>